<proteinExistence type="predicted"/>
<dbReference type="Proteomes" id="UP000008898">
    <property type="component" value="Chromosome"/>
</dbReference>
<evidence type="ECO:0000256" key="1">
    <source>
        <dbReference type="SAM" id="Phobius"/>
    </source>
</evidence>
<dbReference type="EMBL" id="FP476056">
    <property type="protein sequence ID" value="CAZ95066.1"/>
    <property type="molecule type" value="Genomic_DNA"/>
</dbReference>
<feature type="transmembrane region" description="Helical" evidence="1">
    <location>
        <begin position="74"/>
        <end position="93"/>
    </location>
</feature>
<accession>G0LA56</accession>
<dbReference type="KEGG" id="zga:ZOBELLIA_1009"/>
<keyword evidence="1" id="KW-0812">Transmembrane</keyword>
<feature type="transmembrane region" description="Helical" evidence="1">
    <location>
        <begin position="6"/>
        <end position="25"/>
    </location>
</feature>
<reference evidence="3" key="1">
    <citation type="submission" date="2009-07" db="EMBL/GenBank/DDBJ databases">
        <title>Complete genome sequence of Zobellia galactanivorans Dsij.</title>
        <authorList>
            <consortium name="Genoscope - CEA"/>
        </authorList>
    </citation>
    <scope>NUCLEOTIDE SEQUENCE [LARGE SCALE GENOMIC DNA]</scope>
    <source>
        <strain evidence="3">DSM 12802 / CCUG 47099 / CIP 106680 / NCIMB 13871 / Dsij</strain>
    </source>
</reference>
<keyword evidence="3" id="KW-1185">Reference proteome</keyword>
<feature type="transmembrane region" description="Helical" evidence="1">
    <location>
        <begin position="37"/>
        <end position="54"/>
    </location>
</feature>
<keyword evidence="1" id="KW-1133">Transmembrane helix</keyword>
<gene>
    <name evidence="2" type="ordered locus">zobellia_1009</name>
</gene>
<evidence type="ECO:0000313" key="3">
    <source>
        <dbReference type="Proteomes" id="UP000008898"/>
    </source>
</evidence>
<dbReference type="STRING" id="63186.ZOBELLIA_1009"/>
<protein>
    <submittedName>
        <fullName evidence="2">Putative membrane protein</fullName>
    </submittedName>
</protein>
<reference evidence="2 3" key="2">
    <citation type="journal article" date="2012" name="Environ. Microbiol.">
        <title>Characterization of the first alginolytic operons in a marine bacterium: from their emergence in marine Flavobacteriia to their independent transfers to marine Proteobacteria and human gut Bacteroides.</title>
        <authorList>
            <person name="Thomas F."/>
            <person name="Barbeyron T."/>
            <person name="Tonon T."/>
            <person name="Genicot S."/>
            <person name="Czjzek M."/>
            <person name="Michel G."/>
        </authorList>
    </citation>
    <scope>NUCLEOTIDE SEQUENCE [LARGE SCALE GENOMIC DNA]</scope>
    <source>
        <strain evidence="3">DSM 12802 / CCUG 47099 / CIP 106680 / NCIMB 13871 / Dsij</strain>
    </source>
</reference>
<keyword evidence="1" id="KW-0472">Membrane</keyword>
<organism evidence="2 3">
    <name type="scientific">Zobellia galactanivorans (strain DSM 12802 / CCUG 47099 / CIP 106680 / NCIMB 13871 / Dsij)</name>
    <dbReference type="NCBI Taxonomy" id="63186"/>
    <lineage>
        <taxon>Bacteria</taxon>
        <taxon>Pseudomonadati</taxon>
        <taxon>Bacteroidota</taxon>
        <taxon>Flavobacteriia</taxon>
        <taxon>Flavobacteriales</taxon>
        <taxon>Flavobacteriaceae</taxon>
        <taxon>Zobellia</taxon>
    </lineage>
</organism>
<name>G0LA56_ZOBGA</name>
<sequence>MNFLIFRLCGSVLLLILAAPTLVFILKTEKNSGRKKAIYLIVQINGFLISSGDWTRTSDLWVVSLTKFSNFSTIIYKYFKTVCYVGIILSLVLK</sequence>
<evidence type="ECO:0000313" key="2">
    <source>
        <dbReference type="EMBL" id="CAZ95066.1"/>
    </source>
</evidence>
<dbReference type="HOGENOM" id="CLU_2385467_0_0_10"/>
<dbReference type="AlphaFoldDB" id="G0LA56"/>